<dbReference type="Proteomes" id="UP000326757">
    <property type="component" value="Unassembled WGS sequence"/>
</dbReference>
<evidence type="ECO:0000313" key="1">
    <source>
        <dbReference type="EMBL" id="KAB8301611.1"/>
    </source>
</evidence>
<proteinExistence type="predicted"/>
<protein>
    <submittedName>
        <fullName evidence="1">Uncharacterized protein</fullName>
    </submittedName>
</protein>
<dbReference type="EMBL" id="VIGI01000004">
    <property type="protein sequence ID" value="KAB8301611.1"/>
    <property type="molecule type" value="Genomic_DNA"/>
</dbReference>
<organism evidence="1 2">
    <name type="scientific">Monilinia laxa</name>
    <name type="common">Brown rot fungus</name>
    <name type="synonym">Sclerotinia laxa</name>
    <dbReference type="NCBI Taxonomy" id="61186"/>
    <lineage>
        <taxon>Eukaryota</taxon>
        <taxon>Fungi</taxon>
        <taxon>Dikarya</taxon>
        <taxon>Ascomycota</taxon>
        <taxon>Pezizomycotina</taxon>
        <taxon>Leotiomycetes</taxon>
        <taxon>Helotiales</taxon>
        <taxon>Sclerotiniaceae</taxon>
        <taxon>Monilinia</taxon>
    </lineage>
</organism>
<comment type="caution">
    <text evidence="1">The sequence shown here is derived from an EMBL/GenBank/DDBJ whole genome shotgun (WGS) entry which is preliminary data.</text>
</comment>
<dbReference type="AlphaFoldDB" id="A0A5N6KE20"/>
<sequence>MHRYFIPCLFPVPNPIKTNSKNNRHGKIRKIINKFINITHTSHTVIISRHLHFHHKEKRKIKNFSQSASGV</sequence>
<name>A0A5N6KE20_MONLA</name>
<gene>
    <name evidence="1" type="ORF">EYC80_003452</name>
</gene>
<accession>A0A5N6KE20</accession>
<reference evidence="1 2" key="1">
    <citation type="submission" date="2019-06" db="EMBL/GenBank/DDBJ databases">
        <title>Genome Sequence of the Brown Rot Fungal Pathogen Monilinia laxa.</title>
        <authorList>
            <person name="De Miccolis Angelini R.M."/>
            <person name="Landi L."/>
            <person name="Abate D."/>
            <person name="Pollastro S."/>
            <person name="Romanazzi G."/>
            <person name="Faretra F."/>
        </authorList>
    </citation>
    <scope>NUCLEOTIDE SEQUENCE [LARGE SCALE GENOMIC DNA]</scope>
    <source>
        <strain evidence="1 2">Mlax316</strain>
    </source>
</reference>
<keyword evidence="2" id="KW-1185">Reference proteome</keyword>
<evidence type="ECO:0000313" key="2">
    <source>
        <dbReference type="Proteomes" id="UP000326757"/>
    </source>
</evidence>